<dbReference type="VEuPathDB" id="CryptoDB:Cvel_1206"/>
<dbReference type="AlphaFoldDB" id="A0A0G4HP21"/>
<sequence>MIRPRRRFGLRHHCIASWPSMSAATGTASLRPGCRLDELLVKAGVRSRLGGCSETAQRQGSRRLLFLFSYPSLPQALGSLRFPITS</sequence>
<reference evidence="1" key="1">
    <citation type="submission" date="2014-11" db="EMBL/GenBank/DDBJ databases">
        <authorList>
            <person name="Otto D Thomas"/>
            <person name="Naeem Raeece"/>
        </authorList>
    </citation>
    <scope>NUCLEOTIDE SEQUENCE</scope>
</reference>
<organism evidence="1">
    <name type="scientific">Chromera velia CCMP2878</name>
    <dbReference type="NCBI Taxonomy" id="1169474"/>
    <lineage>
        <taxon>Eukaryota</taxon>
        <taxon>Sar</taxon>
        <taxon>Alveolata</taxon>
        <taxon>Colpodellida</taxon>
        <taxon>Chromeraceae</taxon>
        <taxon>Chromera</taxon>
    </lineage>
</organism>
<evidence type="ECO:0000313" key="1">
    <source>
        <dbReference type="EMBL" id="CEM45942.1"/>
    </source>
</evidence>
<name>A0A0G4HP21_9ALVE</name>
<accession>A0A0G4HP21</accession>
<dbReference type="EMBL" id="CDMZ01003324">
    <property type="protein sequence ID" value="CEM45942.1"/>
    <property type="molecule type" value="Genomic_DNA"/>
</dbReference>
<proteinExistence type="predicted"/>
<gene>
    <name evidence="1" type="ORF">Cvel_1206</name>
</gene>
<protein>
    <submittedName>
        <fullName evidence="1">Uncharacterized protein</fullName>
    </submittedName>
</protein>